<sequence length="365" mass="40893">MKITEIKLVQEKECQRLSGYCGDFLLWYEFPLSMDITLKADAFVAASLIPAMATKQNIELADDIPVSAQLLSNLSKLQDIFSRWEAQLGVKLHKIDILGGQRVEALPVNDHVISFFSGGVDGTYTFLKNKDDIDLLLFSKGIDMQLDNVEQFEHAFEKNKVFLDAFEKPLVPIATNVRFFGHSLGLKWTQCFGGGLASIALAASVKTCYIASGFTYGKTIQEGSNYITDPLWSNGTTHIVHDGAEANRLEKIAFLATEPTAIALIRVCWQDKGYNCGQCEKCLRTMTNLRLLGLSTPNFPPLTDELVKNKVSKLRLYSVHDVDFLQENLALAVEKQDKVMVKALKKISRHYYVKHHIKGLLKQLS</sequence>
<protein>
    <recommendedName>
        <fullName evidence="3">7-cyano-7-deazaguanine synthase (Queuosine biosynthesis)</fullName>
    </recommendedName>
</protein>
<evidence type="ECO:0000313" key="2">
    <source>
        <dbReference type="Proteomes" id="UP000199308"/>
    </source>
</evidence>
<accession>A0A1I0DVK3</accession>
<proteinExistence type="predicted"/>
<dbReference type="STRING" id="349064.SAMN05660429_01620"/>
<reference evidence="1 2" key="1">
    <citation type="submission" date="2016-10" db="EMBL/GenBank/DDBJ databases">
        <authorList>
            <person name="de Groot N.N."/>
        </authorList>
    </citation>
    <scope>NUCLEOTIDE SEQUENCE [LARGE SCALE GENOMIC DNA]</scope>
    <source>
        <strain evidence="1 2">DSM 19706</strain>
    </source>
</reference>
<evidence type="ECO:0000313" key="1">
    <source>
        <dbReference type="EMBL" id="SET36705.1"/>
    </source>
</evidence>
<organism evidence="1 2">
    <name type="scientific">Thalassotalea agarivorans</name>
    <name type="common">Thalassomonas agarivorans</name>
    <dbReference type="NCBI Taxonomy" id="349064"/>
    <lineage>
        <taxon>Bacteria</taxon>
        <taxon>Pseudomonadati</taxon>
        <taxon>Pseudomonadota</taxon>
        <taxon>Gammaproteobacteria</taxon>
        <taxon>Alteromonadales</taxon>
        <taxon>Colwelliaceae</taxon>
        <taxon>Thalassotalea</taxon>
    </lineage>
</organism>
<dbReference type="Proteomes" id="UP000199308">
    <property type="component" value="Unassembled WGS sequence"/>
</dbReference>
<name>A0A1I0DVK3_THASX</name>
<dbReference type="RefSeq" id="WP_093329124.1">
    <property type="nucleotide sequence ID" value="NZ_AP027363.1"/>
</dbReference>
<gene>
    <name evidence="1" type="ORF">SAMN05660429_01620</name>
</gene>
<dbReference type="AlphaFoldDB" id="A0A1I0DVK3"/>
<dbReference type="EMBL" id="FOHK01000007">
    <property type="protein sequence ID" value="SET36705.1"/>
    <property type="molecule type" value="Genomic_DNA"/>
</dbReference>
<keyword evidence="2" id="KW-1185">Reference proteome</keyword>
<dbReference type="OrthoDB" id="5413327at2"/>
<evidence type="ECO:0008006" key="3">
    <source>
        <dbReference type="Google" id="ProtNLM"/>
    </source>
</evidence>